<dbReference type="InterPro" id="IPR023214">
    <property type="entry name" value="HAD_sf"/>
</dbReference>
<dbReference type="PRINTS" id="PR00413">
    <property type="entry name" value="HADHALOGNASE"/>
</dbReference>
<dbReference type="Pfam" id="PF00702">
    <property type="entry name" value="Hydrolase"/>
    <property type="match status" value="1"/>
</dbReference>
<dbReference type="AlphaFoldDB" id="A0A238Y0V5"/>
<organism evidence="1 2">
    <name type="scientific">Lutibacter flavus</name>
    <dbReference type="NCBI Taxonomy" id="691689"/>
    <lineage>
        <taxon>Bacteria</taxon>
        <taxon>Pseudomonadati</taxon>
        <taxon>Bacteroidota</taxon>
        <taxon>Flavobacteriia</taxon>
        <taxon>Flavobacteriales</taxon>
        <taxon>Flavobacteriaceae</taxon>
        <taxon>Lutibacter</taxon>
    </lineage>
</organism>
<dbReference type="NCBIfam" id="TIGR02254">
    <property type="entry name" value="YjjG_YfnB"/>
    <property type="match status" value="1"/>
</dbReference>
<dbReference type="InterPro" id="IPR011951">
    <property type="entry name" value="HAD-SF_hydro_IA_YjjG/PynA"/>
</dbReference>
<protein>
    <submittedName>
        <fullName evidence="1">Putative hydrolase of the HAD superfamily</fullName>
    </submittedName>
</protein>
<dbReference type="SUPFAM" id="SSF56784">
    <property type="entry name" value="HAD-like"/>
    <property type="match status" value="1"/>
</dbReference>
<dbReference type="PANTHER" id="PTHR47478:SF1">
    <property type="entry name" value="PYRIMIDINE 5'-NUCLEOTIDASE YJJG"/>
    <property type="match status" value="1"/>
</dbReference>
<dbReference type="RefSeq" id="WP_089378532.1">
    <property type="nucleotide sequence ID" value="NZ_FZNX01000003.1"/>
</dbReference>
<dbReference type="CDD" id="cd04305">
    <property type="entry name" value="HAD_Neu5Ac-Pase_like"/>
    <property type="match status" value="1"/>
</dbReference>
<dbReference type="InterPro" id="IPR036412">
    <property type="entry name" value="HAD-like_sf"/>
</dbReference>
<dbReference type="Gene3D" id="3.40.50.1000">
    <property type="entry name" value="HAD superfamily/HAD-like"/>
    <property type="match status" value="1"/>
</dbReference>
<evidence type="ECO:0000313" key="1">
    <source>
        <dbReference type="EMBL" id="SNR64602.1"/>
    </source>
</evidence>
<dbReference type="InterPro" id="IPR006439">
    <property type="entry name" value="HAD-SF_hydro_IA"/>
</dbReference>
<reference evidence="2" key="1">
    <citation type="submission" date="2017-06" db="EMBL/GenBank/DDBJ databases">
        <authorList>
            <person name="Varghese N."/>
            <person name="Submissions S."/>
        </authorList>
    </citation>
    <scope>NUCLEOTIDE SEQUENCE [LARGE SCALE GENOMIC DNA]</scope>
    <source>
        <strain evidence="2">DSM 27993</strain>
    </source>
</reference>
<dbReference type="PANTHER" id="PTHR47478">
    <property type="match status" value="1"/>
</dbReference>
<dbReference type="SFLD" id="SFLDG01129">
    <property type="entry name" value="C1.5:_HAD__Beta-PGM__Phosphata"/>
    <property type="match status" value="1"/>
</dbReference>
<evidence type="ECO:0000313" key="2">
    <source>
        <dbReference type="Proteomes" id="UP000198412"/>
    </source>
</evidence>
<keyword evidence="2" id="KW-1185">Reference proteome</keyword>
<dbReference type="EMBL" id="FZNX01000003">
    <property type="protein sequence ID" value="SNR64602.1"/>
    <property type="molecule type" value="Genomic_DNA"/>
</dbReference>
<dbReference type="Proteomes" id="UP000198412">
    <property type="component" value="Unassembled WGS sequence"/>
</dbReference>
<dbReference type="SFLD" id="SFLDS00003">
    <property type="entry name" value="Haloacid_Dehalogenase"/>
    <property type="match status" value="1"/>
</dbReference>
<dbReference type="Gene3D" id="1.10.150.240">
    <property type="entry name" value="Putative phosphatase, domain 2"/>
    <property type="match status" value="1"/>
</dbReference>
<sequence>MKINHIFFDLDHTLWDFETNSDIAFDAIFKKHNLKIDLHKFLNYYRGINQKYWKLYREEKISKEDLREGRLKDTFAKIKYNVSNDVVNYLAIDYIEFLPNNNILFEGTYEILDYLHPNYELHIITNGFNEVQFKKLDNSGLSKYFDKIITSEEAGVKKPNPHIFQFALNKANAVSNESIMIGDNWEADIMGAKSAGFDVIFCNFNKEPVSESIKSVSNLSQIKKYL</sequence>
<dbReference type="InterPro" id="IPR023198">
    <property type="entry name" value="PGP-like_dom2"/>
</dbReference>
<dbReference type="InterPro" id="IPR052550">
    <property type="entry name" value="Pyrimidine_5'-ntase_YjjG"/>
</dbReference>
<dbReference type="GO" id="GO:0008253">
    <property type="term" value="F:5'-nucleotidase activity"/>
    <property type="evidence" value="ECO:0007669"/>
    <property type="project" value="InterPro"/>
</dbReference>
<dbReference type="OrthoDB" id="9802350at2"/>
<proteinExistence type="predicted"/>
<dbReference type="NCBIfam" id="TIGR01549">
    <property type="entry name" value="HAD-SF-IA-v1"/>
    <property type="match status" value="1"/>
</dbReference>
<accession>A0A238Y0V5</accession>
<keyword evidence="1" id="KW-0378">Hydrolase</keyword>
<name>A0A238Y0V5_9FLAO</name>
<gene>
    <name evidence="1" type="ORF">SAMN04488111_2263</name>
</gene>
<dbReference type="SFLD" id="SFLDG01135">
    <property type="entry name" value="C1.5.6:_HAD__Beta-PGM__Phospha"/>
    <property type="match status" value="1"/>
</dbReference>